<proteinExistence type="predicted"/>
<dbReference type="OrthoDB" id="202470at2759"/>
<keyword evidence="2" id="KW-1185">Reference proteome</keyword>
<sequence length="94" mass="10553">MVWVFDHYDSVEPLKLSEDEWDEVSIGDVVHEITAAVDFNGAIVFSRSLGKLNDCNPASLKNNNKNNVEIVFDTSEADVSSRRRRATPSCVDCY</sequence>
<gene>
    <name evidence="1" type="ORF">Pfra01_002871500</name>
</gene>
<reference evidence="1" key="1">
    <citation type="submission" date="2023-04" db="EMBL/GenBank/DDBJ databases">
        <title>Phytophthora fragariaefolia NBRC 109709.</title>
        <authorList>
            <person name="Ichikawa N."/>
            <person name="Sato H."/>
            <person name="Tonouchi N."/>
        </authorList>
    </citation>
    <scope>NUCLEOTIDE SEQUENCE</scope>
    <source>
        <strain evidence="1">NBRC 109709</strain>
    </source>
</reference>
<comment type="caution">
    <text evidence="1">The sequence shown here is derived from an EMBL/GenBank/DDBJ whole genome shotgun (WGS) entry which is preliminary data.</text>
</comment>
<protein>
    <submittedName>
        <fullName evidence="1">Unnamed protein product</fullName>
    </submittedName>
</protein>
<name>A0A9W7DA25_9STRA</name>
<evidence type="ECO:0000313" key="2">
    <source>
        <dbReference type="Proteomes" id="UP001165121"/>
    </source>
</evidence>
<dbReference type="Proteomes" id="UP001165121">
    <property type="component" value="Unassembled WGS sequence"/>
</dbReference>
<dbReference type="EMBL" id="BSXT01010593">
    <property type="protein sequence ID" value="GMF81101.1"/>
    <property type="molecule type" value="Genomic_DNA"/>
</dbReference>
<accession>A0A9W7DA25</accession>
<evidence type="ECO:0000313" key="1">
    <source>
        <dbReference type="EMBL" id="GMF81101.1"/>
    </source>
</evidence>
<organism evidence="1 2">
    <name type="scientific">Phytophthora fragariaefolia</name>
    <dbReference type="NCBI Taxonomy" id="1490495"/>
    <lineage>
        <taxon>Eukaryota</taxon>
        <taxon>Sar</taxon>
        <taxon>Stramenopiles</taxon>
        <taxon>Oomycota</taxon>
        <taxon>Peronosporomycetes</taxon>
        <taxon>Peronosporales</taxon>
        <taxon>Peronosporaceae</taxon>
        <taxon>Phytophthora</taxon>
    </lineage>
</organism>
<dbReference type="AlphaFoldDB" id="A0A9W7DA25"/>